<dbReference type="AlphaFoldDB" id="A0A2V1PAF5"/>
<dbReference type="InterPro" id="IPR001347">
    <property type="entry name" value="SIS_dom"/>
</dbReference>
<dbReference type="CDD" id="cd05008">
    <property type="entry name" value="SIS_GlmS_GlmD_1"/>
    <property type="match status" value="1"/>
</dbReference>
<keyword evidence="4" id="KW-0808">Transferase</keyword>
<dbReference type="PANTHER" id="PTHR10937">
    <property type="entry name" value="GLUCOSAMINE--FRUCTOSE-6-PHOSPHATE AMINOTRANSFERASE, ISOMERIZING"/>
    <property type="match status" value="1"/>
</dbReference>
<protein>
    <submittedName>
        <fullName evidence="4">Glucosamine-fructose-6-phosphate aminotransferase</fullName>
    </submittedName>
</protein>
<comment type="caution">
    <text evidence="4">The sequence shown here is derived from an EMBL/GenBank/DDBJ whole genome shotgun (WGS) entry which is preliminary data.</text>
</comment>
<proteinExistence type="predicted"/>
<evidence type="ECO:0000256" key="1">
    <source>
        <dbReference type="ARBA" id="ARBA00022576"/>
    </source>
</evidence>
<dbReference type="Proteomes" id="UP000245293">
    <property type="component" value="Unassembled WGS sequence"/>
</dbReference>
<dbReference type="InterPro" id="IPR046348">
    <property type="entry name" value="SIS_dom_sf"/>
</dbReference>
<keyword evidence="5" id="KW-1185">Reference proteome</keyword>
<dbReference type="Gene3D" id="3.40.50.10490">
    <property type="entry name" value="Glucose-6-phosphate isomerase like protein, domain 1"/>
    <property type="match status" value="2"/>
</dbReference>
<organism evidence="4 5">
    <name type="scientific">Salibaculum griseiflavum</name>
    <dbReference type="NCBI Taxonomy" id="1914409"/>
    <lineage>
        <taxon>Bacteria</taxon>
        <taxon>Pseudomonadati</taxon>
        <taxon>Pseudomonadota</taxon>
        <taxon>Alphaproteobacteria</taxon>
        <taxon>Rhodobacterales</taxon>
        <taxon>Roseobacteraceae</taxon>
        <taxon>Salibaculum</taxon>
    </lineage>
</organism>
<dbReference type="CDD" id="cd05009">
    <property type="entry name" value="SIS_GlmS_GlmD_2"/>
    <property type="match status" value="1"/>
</dbReference>
<keyword evidence="1 4" id="KW-0032">Aminotransferase</keyword>
<feature type="domain" description="SIS" evidence="3">
    <location>
        <begin position="23"/>
        <end position="179"/>
    </location>
</feature>
<feature type="domain" description="SIS" evidence="3">
    <location>
        <begin position="185"/>
        <end position="313"/>
    </location>
</feature>
<dbReference type="SUPFAM" id="SSF53697">
    <property type="entry name" value="SIS domain"/>
    <property type="match status" value="1"/>
</dbReference>
<evidence type="ECO:0000313" key="4">
    <source>
        <dbReference type="EMBL" id="PWG18720.1"/>
    </source>
</evidence>
<dbReference type="GO" id="GO:0097367">
    <property type="term" value="F:carbohydrate derivative binding"/>
    <property type="evidence" value="ECO:0007669"/>
    <property type="project" value="InterPro"/>
</dbReference>
<name>A0A2V1PAF5_9RHOB</name>
<accession>A0A2V1PAF5</accession>
<gene>
    <name evidence="4" type="ORF">DFK10_01775</name>
</gene>
<dbReference type="PROSITE" id="PS51464">
    <property type="entry name" value="SIS"/>
    <property type="match status" value="2"/>
</dbReference>
<dbReference type="InterPro" id="IPR035490">
    <property type="entry name" value="GlmS/FrlB_SIS"/>
</dbReference>
<evidence type="ECO:0000256" key="2">
    <source>
        <dbReference type="ARBA" id="ARBA00022737"/>
    </source>
</evidence>
<evidence type="ECO:0000313" key="5">
    <source>
        <dbReference type="Proteomes" id="UP000245293"/>
    </source>
</evidence>
<dbReference type="OrthoDB" id="9761808at2"/>
<evidence type="ECO:0000259" key="3">
    <source>
        <dbReference type="PROSITE" id="PS51464"/>
    </source>
</evidence>
<keyword evidence="2" id="KW-0677">Repeat</keyword>
<reference evidence="5" key="1">
    <citation type="submission" date="2018-05" db="EMBL/GenBank/DDBJ databases">
        <authorList>
            <person name="Du Z."/>
            <person name="Wang X."/>
        </authorList>
    </citation>
    <scope>NUCLEOTIDE SEQUENCE [LARGE SCALE GENOMIC DNA]</scope>
    <source>
        <strain evidence="5">WDS4C29</strain>
    </source>
</reference>
<dbReference type="Pfam" id="PF01380">
    <property type="entry name" value="SIS"/>
    <property type="match status" value="2"/>
</dbReference>
<dbReference type="InterPro" id="IPR035466">
    <property type="entry name" value="GlmS/AgaS_SIS"/>
</dbReference>
<dbReference type="GO" id="GO:0008483">
    <property type="term" value="F:transaminase activity"/>
    <property type="evidence" value="ECO:0007669"/>
    <property type="project" value="UniProtKB-KW"/>
</dbReference>
<dbReference type="PANTHER" id="PTHR10937:SF8">
    <property type="entry name" value="AMINOTRANSFERASE-RELATED"/>
    <property type="match status" value="1"/>
</dbReference>
<dbReference type="EMBL" id="QETF01000001">
    <property type="protein sequence ID" value="PWG18720.1"/>
    <property type="molecule type" value="Genomic_DNA"/>
</dbReference>
<dbReference type="GO" id="GO:1901135">
    <property type="term" value="P:carbohydrate derivative metabolic process"/>
    <property type="evidence" value="ECO:0007669"/>
    <property type="project" value="InterPro"/>
</dbReference>
<sequence length="323" mass="33075">MAREIGEAGAVFAHAASQDIDPAVHGLADRQAFYTVARGSSDAAANILSYEFMRELGVPVTSLPPSVFSIGGGVSMRDAAALIISQSGASDDLIHTARGMRAKGACVAAITNVPGSGVEGAADLTVPIGAGEEWAVPATKTVIGSVGAGIALLSALKPDYGWRAADGIAVLAAMEGLAKDRHEALRAGLLRARHVYVVGRDTGLGTAHEVALKIKECCAIHAEAHSASEVLHGPLQLATNPLTVLVLDSGAPGTADSLDTAEARFRDQGCDVHRVDAGLPGLTPAIAAAAILRRVYPVILDTALALGHDPDNPATLSKVTRTR</sequence>